<dbReference type="InterPro" id="IPR018170">
    <property type="entry name" value="Aldo/ket_reductase_CS"/>
</dbReference>
<sequence>MALNRTFTLNTGAKIPAVGFGTWQAAPKEVEQAVETALKSGYRHIDCAAIYRNETEVGAGIKKSGVPRDQIFITTKLWNTKHDNYEDAEAGLNKSLKDLGVDYVDLYLVHWPVKFARGEKWFPLDDAGVFKADHTDVTKVWGLMEKLLATGKTKAIGVSNYNVKRLKETLANCKVKPAVNQIEIHPYLTQPDLAAFCKQEGILLEAYSPLGNNQTGEPMTLDDPEVHALAKELDMDRGQILVSWGVQRGWVVLPKSVTEKRIISNFQDKELPEDAMKRLDALERHKRFNFPARWGVDIFDERDESELKKIAKEAGEENKTKFAA</sequence>
<dbReference type="EMBL" id="JAKLMC020000041">
    <property type="protein sequence ID" value="KAK5948931.1"/>
    <property type="molecule type" value="Genomic_DNA"/>
</dbReference>
<dbReference type="InterPro" id="IPR036812">
    <property type="entry name" value="NAD(P)_OxRdtase_dom_sf"/>
</dbReference>
<evidence type="ECO:0000259" key="9">
    <source>
        <dbReference type="Pfam" id="PF00248"/>
    </source>
</evidence>
<dbReference type="SUPFAM" id="SSF51430">
    <property type="entry name" value="NAD(P)-linked oxidoreductase"/>
    <property type="match status" value="1"/>
</dbReference>
<dbReference type="InterPro" id="IPR023210">
    <property type="entry name" value="NADP_OxRdtase_dom"/>
</dbReference>
<dbReference type="Proteomes" id="UP001316803">
    <property type="component" value="Unassembled WGS sequence"/>
</dbReference>
<comment type="function">
    <text evidence="3">Catalyzes the initial reaction in the xylose utilization pathway by reducing D-xylose into xylitol. Xylose is a major component of hemicelluloses such as xylan. Most fungi utilize D-xylose via three enzymatic reactions, xylose reductase (XR), xylitol dehydrogenase (XDH), and xylulokinase, to form xylulose 5-phosphate, which enters pentose phosphate pathway.</text>
</comment>
<reference evidence="10 11" key="1">
    <citation type="submission" date="2022-12" db="EMBL/GenBank/DDBJ databases">
        <title>Genomic features and morphological characterization of a novel Knufia sp. strain isolated from spacecraft assembly facility.</title>
        <authorList>
            <person name="Teixeira M."/>
            <person name="Chander A.M."/>
            <person name="Stajich J.E."/>
            <person name="Venkateswaran K."/>
        </authorList>
    </citation>
    <scope>NUCLEOTIDE SEQUENCE [LARGE SCALE GENOMIC DNA]</scope>
    <source>
        <strain evidence="10 11">FJI-L2-BK-P2</strain>
    </source>
</reference>
<evidence type="ECO:0000313" key="11">
    <source>
        <dbReference type="Proteomes" id="UP001316803"/>
    </source>
</evidence>
<evidence type="ECO:0000256" key="4">
    <source>
        <dbReference type="ARBA" id="ARBA00047534"/>
    </source>
</evidence>
<proteinExistence type="predicted"/>
<comment type="catalytic activity">
    <reaction evidence="4">
        <text>xylitol + NADP(+) = D-xylose + NADPH + H(+)</text>
        <dbReference type="Rhea" id="RHEA:27445"/>
        <dbReference type="ChEBI" id="CHEBI:15378"/>
        <dbReference type="ChEBI" id="CHEBI:17151"/>
        <dbReference type="ChEBI" id="CHEBI:53455"/>
        <dbReference type="ChEBI" id="CHEBI:57783"/>
        <dbReference type="ChEBI" id="CHEBI:58349"/>
        <dbReference type="EC" id="1.1.1.307"/>
    </reaction>
</comment>
<dbReference type="EC" id="1.1.1.307" evidence="1"/>
<organism evidence="10 11">
    <name type="scientific">Knufia fluminis</name>
    <dbReference type="NCBI Taxonomy" id="191047"/>
    <lineage>
        <taxon>Eukaryota</taxon>
        <taxon>Fungi</taxon>
        <taxon>Dikarya</taxon>
        <taxon>Ascomycota</taxon>
        <taxon>Pezizomycotina</taxon>
        <taxon>Eurotiomycetes</taxon>
        <taxon>Chaetothyriomycetidae</taxon>
        <taxon>Chaetothyriales</taxon>
        <taxon>Trichomeriaceae</taxon>
        <taxon>Knufia</taxon>
    </lineage>
</organism>
<evidence type="ECO:0000256" key="6">
    <source>
        <dbReference type="PIRSR" id="PIRSR000097-1"/>
    </source>
</evidence>
<keyword evidence="2" id="KW-0560">Oxidoreductase</keyword>
<dbReference type="GO" id="GO:0016616">
    <property type="term" value="F:oxidoreductase activity, acting on the CH-OH group of donors, NAD or NADP as acceptor"/>
    <property type="evidence" value="ECO:0007669"/>
    <property type="project" value="UniProtKB-ARBA"/>
</dbReference>
<dbReference type="PANTHER" id="PTHR11732">
    <property type="entry name" value="ALDO/KETO REDUCTASE"/>
    <property type="match status" value="1"/>
</dbReference>
<evidence type="ECO:0000256" key="7">
    <source>
        <dbReference type="PIRSR" id="PIRSR000097-2"/>
    </source>
</evidence>
<dbReference type="PROSITE" id="PS00062">
    <property type="entry name" value="ALDOKETO_REDUCTASE_2"/>
    <property type="match status" value="1"/>
</dbReference>
<keyword evidence="11" id="KW-1185">Reference proteome</keyword>
<dbReference type="AlphaFoldDB" id="A0AAN8EKJ6"/>
<feature type="active site" description="Proton donor" evidence="6">
    <location>
        <position position="51"/>
    </location>
</feature>
<dbReference type="InterPro" id="IPR020471">
    <property type="entry name" value="AKR"/>
</dbReference>
<dbReference type="PIRSF" id="PIRSF000097">
    <property type="entry name" value="AKR"/>
    <property type="match status" value="1"/>
</dbReference>
<gene>
    <name evidence="10" type="ORF">OHC33_010017</name>
</gene>
<evidence type="ECO:0000256" key="8">
    <source>
        <dbReference type="PIRSR" id="PIRSR000097-3"/>
    </source>
</evidence>
<feature type="site" description="Lowers pKa of active site Tyr" evidence="8">
    <location>
        <position position="76"/>
    </location>
</feature>
<evidence type="ECO:0000256" key="5">
    <source>
        <dbReference type="ARBA" id="ARBA00049485"/>
    </source>
</evidence>
<evidence type="ECO:0000256" key="2">
    <source>
        <dbReference type="ARBA" id="ARBA00023002"/>
    </source>
</evidence>
<dbReference type="Gene3D" id="3.20.20.100">
    <property type="entry name" value="NADP-dependent oxidoreductase domain"/>
    <property type="match status" value="1"/>
</dbReference>
<accession>A0AAN8EKJ6</accession>
<dbReference type="Pfam" id="PF00248">
    <property type="entry name" value="Aldo_ket_red"/>
    <property type="match status" value="1"/>
</dbReference>
<dbReference type="FunFam" id="3.20.20.100:FF:000002">
    <property type="entry name" value="2,5-diketo-D-gluconic acid reductase A"/>
    <property type="match status" value="1"/>
</dbReference>
<dbReference type="PROSITE" id="PS00798">
    <property type="entry name" value="ALDOKETO_REDUCTASE_1"/>
    <property type="match status" value="1"/>
</dbReference>
<protein>
    <recommendedName>
        <fullName evidence="1">D-xylose reductase [NAD(P)H]</fullName>
        <ecNumber evidence="1">1.1.1.307</ecNumber>
    </recommendedName>
</protein>
<name>A0AAN8EKJ6_9EURO</name>
<comment type="catalytic activity">
    <reaction evidence="5">
        <text>xylitol + NAD(+) = D-xylose + NADH + H(+)</text>
        <dbReference type="Rhea" id="RHEA:27441"/>
        <dbReference type="ChEBI" id="CHEBI:15378"/>
        <dbReference type="ChEBI" id="CHEBI:17151"/>
        <dbReference type="ChEBI" id="CHEBI:53455"/>
        <dbReference type="ChEBI" id="CHEBI:57540"/>
        <dbReference type="ChEBI" id="CHEBI:57945"/>
        <dbReference type="EC" id="1.1.1.307"/>
    </reaction>
</comment>
<feature type="domain" description="NADP-dependent oxidoreductase" evidence="9">
    <location>
        <begin position="18"/>
        <end position="283"/>
    </location>
</feature>
<feature type="binding site" evidence="7">
    <location>
        <position position="110"/>
    </location>
    <ligand>
        <name>substrate</name>
    </ligand>
</feature>
<evidence type="ECO:0000256" key="1">
    <source>
        <dbReference type="ARBA" id="ARBA00012845"/>
    </source>
</evidence>
<dbReference type="PRINTS" id="PR00069">
    <property type="entry name" value="ALDKETRDTASE"/>
</dbReference>
<evidence type="ECO:0000256" key="3">
    <source>
        <dbReference type="ARBA" id="ARBA00025065"/>
    </source>
</evidence>
<comment type="caution">
    <text evidence="10">The sequence shown here is derived from an EMBL/GenBank/DDBJ whole genome shotgun (WGS) entry which is preliminary data.</text>
</comment>
<evidence type="ECO:0000313" key="10">
    <source>
        <dbReference type="EMBL" id="KAK5948931.1"/>
    </source>
</evidence>